<proteinExistence type="predicted"/>
<gene>
    <name evidence="1" type="ORF">WN51_08492</name>
</gene>
<sequence>MTKRFRIPFPNGKQSLGPYASAQSACKQRQNEFDRYGTRNRGIRQSKFQANYDSELPGKVFSINAHSRETSSRHQVLRVGDTTQTGPSIGRAMGQSSPLMGLTINTTRQHPLSDPLRGKGIVRVRCRTFKGCKIQLRRPTLQDQYDDIRLQQKKKKGIKNVYLFTWDENLLQSTHRDIGIPIISYETNSVNQIQQQQNGNCNMENTSNKNNKKQLCGGDKQAIEKMLEFGRQLYSQSIHLRQQFYTPGTKVCLDKNKGISMIKISQVDSTPFVPINLRDINRHRGRRVKCGRIF</sequence>
<dbReference type="AlphaFoldDB" id="A0A0M9A9K5"/>
<name>A0A0M9A9K5_9HYME</name>
<dbReference type="STRING" id="166423.A0A0M9A9K5"/>
<accession>A0A0M9A9K5</accession>
<evidence type="ECO:0000313" key="1">
    <source>
        <dbReference type="EMBL" id="KOX78733.1"/>
    </source>
</evidence>
<dbReference type="EMBL" id="KQ435719">
    <property type="protein sequence ID" value="KOX78733.1"/>
    <property type="molecule type" value="Genomic_DNA"/>
</dbReference>
<protein>
    <submittedName>
        <fullName evidence="1">Uncharacterized protein</fullName>
    </submittedName>
</protein>
<dbReference type="Proteomes" id="UP000053105">
    <property type="component" value="Unassembled WGS sequence"/>
</dbReference>
<keyword evidence="2" id="KW-1185">Reference proteome</keyword>
<evidence type="ECO:0000313" key="2">
    <source>
        <dbReference type="Proteomes" id="UP000053105"/>
    </source>
</evidence>
<reference evidence="1 2" key="1">
    <citation type="submission" date="2015-07" db="EMBL/GenBank/DDBJ databases">
        <title>The genome of Melipona quadrifasciata.</title>
        <authorList>
            <person name="Pan H."/>
            <person name="Kapheim K."/>
        </authorList>
    </citation>
    <scope>NUCLEOTIDE SEQUENCE [LARGE SCALE GENOMIC DNA]</scope>
    <source>
        <strain evidence="1">0111107301</strain>
        <tissue evidence="1">Whole body</tissue>
    </source>
</reference>
<dbReference type="OrthoDB" id="25503at2759"/>
<organism evidence="1 2">
    <name type="scientific">Melipona quadrifasciata</name>
    <dbReference type="NCBI Taxonomy" id="166423"/>
    <lineage>
        <taxon>Eukaryota</taxon>
        <taxon>Metazoa</taxon>
        <taxon>Ecdysozoa</taxon>
        <taxon>Arthropoda</taxon>
        <taxon>Hexapoda</taxon>
        <taxon>Insecta</taxon>
        <taxon>Pterygota</taxon>
        <taxon>Neoptera</taxon>
        <taxon>Endopterygota</taxon>
        <taxon>Hymenoptera</taxon>
        <taxon>Apocrita</taxon>
        <taxon>Aculeata</taxon>
        <taxon>Apoidea</taxon>
        <taxon>Anthophila</taxon>
        <taxon>Apidae</taxon>
        <taxon>Melipona</taxon>
    </lineage>
</organism>